<evidence type="ECO:0000313" key="2">
    <source>
        <dbReference type="Proteomes" id="UP000515856"/>
    </source>
</evidence>
<protein>
    <submittedName>
        <fullName evidence="1">DUF2247 family protein</fullName>
    </submittedName>
</protein>
<dbReference type="AlphaFoldDB" id="A0A7G9GQB7"/>
<dbReference type="EMBL" id="CP060636">
    <property type="protein sequence ID" value="QNM12999.1"/>
    <property type="molecule type" value="Genomic_DNA"/>
</dbReference>
<evidence type="ECO:0000313" key="1">
    <source>
        <dbReference type="EMBL" id="QNM12999.1"/>
    </source>
</evidence>
<dbReference type="Proteomes" id="UP000515856">
    <property type="component" value="Chromosome"/>
</dbReference>
<proteinExistence type="predicted"/>
<organism evidence="1 2">
    <name type="scientific">[Eubacterium] hominis</name>
    <dbReference type="NCBI Taxonomy" id="2764325"/>
    <lineage>
        <taxon>Bacteria</taxon>
        <taxon>Bacillati</taxon>
        <taxon>Bacillota</taxon>
        <taxon>Erysipelotrichia</taxon>
        <taxon>Erysipelotrichales</taxon>
        <taxon>Erysipelotrichaceae</taxon>
        <taxon>Amedibacillus</taxon>
    </lineage>
</organism>
<dbReference type="KEGG" id="ehn:H9Q80_03320"/>
<keyword evidence="2" id="KW-1185">Reference proteome</keyword>
<dbReference type="Pfam" id="PF10004">
    <property type="entry name" value="DUF2247"/>
    <property type="match status" value="1"/>
</dbReference>
<sequence>MYILCIRILNSILQEGIQNFDLILDLAISEAVKDIKSKVQVLANLEKNEQTDVIMDKWRFAMLLQLYFKRDQYTNVYEKIAEIGADFNHPKDMDGLIYYFPSTGISIEKSWANYIKEQCKRFGIHCP</sequence>
<accession>A0A7G9GQB7</accession>
<name>A0A7G9GQB7_9FIRM</name>
<dbReference type="InterPro" id="IPR016630">
    <property type="entry name" value="UCP015278"/>
</dbReference>
<dbReference type="RefSeq" id="WP_117455186.1">
    <property type="nucleotide sequence ID" value="NZ_CP060636.1"/>
</dbReference>
<reference evidence="1 2" key="1">
    <citation type="submission" date="2020-08" db="EMBL/GenBank/DDBJ databases">
        <authorList>
            <person name="Liu C."/>
            <person name="Sun Q."/>
        </authorList>
    </citation>
    <scope>NUCLEOTIDE SEQUENCE [LARGE SCALE GENOMIC DNA]</scope>
    <source>
        <strain evidence="1 2">NSJ-61</strain>
    </source>
</reference>
<gene>
    <name evidence="1" type="ORF">H9Q80_03320</name>
</gene>